<proteinExistence type="predicted"/>
<dbReference type="EMBL" id="CAUOFW020003258">
    <property type="protein sequence ID" value="CAK9158869.1"/>
    <property type="molecule type" value="Genomic_DNA"/>
</dbReference>
<feature type="non-terminal residue" evidence="2">
    <location>
        <position position="70"/>
    </location>
</feature>
<comment type="caution">
    <text evidence="2">The sequence shown here is derived from an EMBL/GenBank/DDBJ whole genome shotgun (WGS) entry which is preliminary data.</text>
</comment>
<protein>
    <submittedName>
        <fullName evidence="2">Uncharacterized protein</fullName>
    </submittedName>
</protein>
<reference evidence="2 3" key="1">
    <citation type="submission" date="2024-02" db="EMBL/GenBank/DDBJ databases">
        <authorList>
            <person name="Vignale AGUSTIN F."/>
            <person name="Sosa J E."/>
            <person name="Modenutti C."/>
        </authorList>
    </citation>
    <scope>NUCLEOTIDE SEQUENCE [LARGE SCALE GENOMIC DNA]</scope>
</reference>
<sequence length="70" mass="7256">MEQAATEVEVEEAGVLQVPDQALSTEETASTPVPRVVHVPQPEVALASTDDAPALTETVLAPQGEASYSP</sequence>
<accession>A0ABC8SNY1</accession>
<keyword evidence="3" id="KW-1185">Reference proteome</keyword>
<dbReference type="AlphaFoldDB" id="A0ABC8SNY1"/>
<evidence type="ECO:0000313" key="3">
    <source>
        <dbReference type="Proteomes" id="UP001642360"/>
    </source>
</evidence>
<gene>
    <name evidence="2" type="ORF">ILEXP_LOCUS27534</name>
</gene>
<feature type="compositionally biased region" description="Polar residues" evidence="1">
    <location>
        <begin position="22"/>
        <end position="31"/>
    </location>
</feature>
<name>A0ABC8SNY1_9AQUA</name>
<dbReference type="Proteomes" id="UP001642360">
    <property type="component" value="Unassembled WGS sequence"/>
</dbReference>
<evidence type="ECO:0000256" key="1">
    <source>
        <dbReference type="SAM" id="MobiDB-lite"/>
    </source>
</evidence>
<evidence type="ECO:0000313" key="2">
    <source>
        <dbReference type="EMBL" id="CAK9158869.1"/>
    </source>
</evidence>
<feature type="region of interest" description="Disordered" evidence="1">
    <location>
        <begin position="1"/>
        <end position="36"/>
    </location>
</feature>
<organism evidence="2 3">
    <name type="scientific">Ilex paraguariensis</name>
    <name type="common">yerba mate</name>
    <dbReference type="NCBI Taxonomy" id="185542"/>
    <lineage>
        <taxon>Eukaryota</taxon>
        <taxon>Viridiplantae</taxon>
        <taxon>Streptophyta</taxon>
        <taxon>Embryophyta</taxon>
        <taxon>Tracheophyta</taxon>
        <taxon>Spermatophyta</taxon>
        <taxon>Magnoliopsida</taxon>
        <taxon>eudicotyledons</taxon>
        <taxon>Gunneridae</taxon>
        <taxon>Pentapetalae</taxon>
        <taxon>asterids</taxon>
        <taxon>campanulids</taxon>
        <taxon>Aquifoliales</taxon>
        <taxon>Aquifoliaceae</taxon>
        <taxon>Ilex</taxon>
    </lineage>
</organism>